<dbReference type="Pfam" id="PF01421">
    <property type="entry name" value="Reprolysin"/>
    <property type="match status" value="1"/>
</dbReference>
<evidence type="ECO:0000259" key="8">
    <source>
        <dbReference type="PROSITE" id="PS50215"/>
    </source>
</evidence>
<feature type="region of interest" description="Disordered" evidence="6">
    <location>
        <begin position="473"/>
        <end position="498"/>
    </location>
</feature>
<evidence type="ECO:0000256" key="5">
    <source>
        <dbReference type="PROSITE-ProRule" id="PRU00276"/>
    </source>
</evidence>
<evidence type="ECO:0000256" key="1">
    <source>
        <dbReference type="ARBA" id="ARBA00022670"/>
    </source>
</evidence>
<dbReference type="SUPFAM" id="SSF55486">
    <property type="entry name" value="Metalloproteases ('zincins'), catalytic domain"/>
    <property type="match status" value="1"/>
</dbReference>
<reference evidence="9" key="1">
    <citation type="submission" date="2012-12" db="EMBL/GenBank/DDBJ databases">
        <title>Identification and characterization of a phenylalanine ammonia-lyase gene family in Isatis indigotica Fort.</title>
        <authorList>
            <person name="Liu Q."/>
            <person name="Chen J."/>
            <person name="Zhou X."/>
            <person name="Di P."/>
            <person name="Xiao Y."/>
            <person name="Xuan H."/>
            <person name="Zhang L."/>
            <person name="Chen W."/>
        </authorList>
    </citation>
    <scope>NUCLEOTIDE SEQUENCE</scope>
    <source>
        <tissue evidence="9">Salivary gland</tissue>
    </source>
</reference>
<evidence type="ECO:0000256" key="2">
    <source>
        <dbReference type="ARBA" id="ARBA00022801"/>
    </source>
</evidence>
<feature type="active site" evidence="5">
    <location>
        <position position="320"/>
    </location>
</feature>
<feature type="binding site" evidence="5">
    <location>
        <position position="323"/>
    </location>
    <ligand>
        <name>Zn(2+)</name>
        <dbReference type="ChEBI" id="CHEBI:29105"/>
        <note>catalytic</note>
    </ligand>
</feature>
<evidence type="ECO:0000313" key="9">
    <source>
        <dbReference type="EMBL" id="JAA68301.1"/>
    </source>
</evidence>
<dbReference type="GO" id="GO:0046872">
    <property type="term" value="F:metal ion binding"/>
    <property type="evidence" value="ECO:0007669"/>
    <property type="project" value="UniProtKB-KW"/>
</dbReference>
<dbReference type="GO" id="GO:0006509">
    <property type="term" value="P:membrane protein ectodomain proteolysis"/>
    <property type="evidence" value="ECO:0007669"/>
    <property type="project" value="TreeGrafter"/>
</dbReference>
<evidence type="ECO:0000256" key="6">
    <source>
        <dbReference type="SAM" id="MobiDB-lite"/>
    </source>
</evidence>
<dbReference type="PANTHER" id="PTHR11905:SF159">
    <property type="entry name" value="ADAM METALLOPROTEASE"/>
    <property type="match status" value="1"/>
</dbReference>
<feature type="chain" id="PRO_5005516632" evidence="7">
    <location>
        <begin position="21"/>
        <end position="498"/>
    </location>
</feature>
<dbReference type="InterPro" id="IPR024079">
    <property type="entry name" value="MetalloPept_cat_dom_sf"/>
</dbReference>
<evidence type="ECO:0000256" key="4">
    <source>
        <dbReference type="ARBA" id="ARBA00023049"/>
    </source>
</evidence>
<dbReference type="GO" id="GO:0004222">
    <property type="term" value="F:metalloendopeptidase activity"/>
    <property type="evidence" value="ECO:0007669"/>
    <property type="project" value="InterPro"/>
</dbReference>
<keyword evidence="7" id="KW-0732">Signal</keyword>
<dbReference type="EMBL" id="GADI01005507">
    <property type="protein sequence ID" value="JAA68301.1"/>
    <property type="molecule type" value="mRNA"/>
</dbReference>
<dbReference type="Gene3D" id="3.40.1620.60">
    <property type="match status" value="1"/>
</dbReference>
<feature type="signal peptide" evidence="7">
    <location>
        <begin position="1"/>
        <end position="20"/>
    </location>
</feature>
<accession>A0A0K8RB40</accession>
<keyword evidence="1 9" id="KW-0645">Protease</keyword>
<organism evidence="9">
    <name type="scientific">Ixodes ricinus</name>
    <name type="common">Common tick</name>
    <name type="synonym">Acarus ricinus</name>
    <dbReference type="NCBI Taxonomy" id="34613"/>
    <lineage>
        <taxon>Eukaryota</taxon>
        <taxon>Metazoa</taxon>
        <taxon>Ecdysozoa</taxon>
        <taxon>Arthropoda</taxon>
        <taxon>Chelicerata</taxon>
        <taxon>Arachnida</taxon>
        <taxon>Acari</taxon>
        <taxon>Parasitiformes</taxon>
        <taxon>Ixodida</taxon>
        <taxon>Ixodoidea</taxon>
        <taxon>Ixodidae</taxon>
        <taxon>Ixodinae</taxon>
        <taxon>Ixodes</taxon>
    </lineage>
</organism>
<name>A0A0K8RB40_IXORI</name>
<keyword evidence="3 5" id="KW-0862">Zinc</keyword>
<dbReference type="PROSITE" id="PS50215">
    <property type="entry name" value="ADAM_MEPRO"/>
    <property type="match status" value="1"/>
</dbReference>
<dbReference type="AlphaFoldDB" id="A0A0K8RB40"/>
<evidence type="ECO:0000256" key="7">
    <source>
        <dbReference type="SAM" id="SignalP"/>
    </source>
</evidence>
<feature type="binding site" evidence="5">
    <location>
        <position position="319"/>
    </location>
    <ligand>
        <name>Zn(2+)</name>
        <dbReference type="ChEBI" id="CHEBI:29105"/>
        <note>catalytic</note>
    </ligand>
</feature>
<keyword evidence="5" id="KW-0479">Metal-binding</keyword>
<dbReference type="InterPro" id="IPR001590">
    <property type="entry name" value="Peptidase_M12B"/>
</dbReference>
<keyword evidence="2" id="KW-0378">Hydrolase</keyword>
<keyword evidence="4 9" id="KW-0482">Metalloprotease</keyword>
<dbReference type="PANTHER" id="PTHR11905">
    <property type="entry name" value="ADAM A DISINTEGRIN AND METALLOPROTEASE DOMAIN"/>
    <property type="match status" value="1"/>
</dbReference>
<protein>
    <submittedName>
        <fullName evidence="9">Putative metalloprotease</fullName>
    </submittedName>
</protein>
<comment type="caution">
    <text evidence="5">Lacks conserved residue(s) required for the propagation of feature annotation.</text>
</comment>
<feature type="compositionally biased region" description="Polar residues" evidence="6">
    <location>
        <begin position="479"/>
        <end position="498"/>
    </location>
</feature>
<feature type="domain" description="Peptidase M12B" evidence="8">
    <location>
        <begin position="163"/>
        <end position="389"/>
    </location>
</feature>
<feature type="binding site" evidence="5">
    <location>
        <position position="329"/>
    </location>
    <ligand>
        <name>Zn(2+)</name>
        <dbReference type="ChEBI" id="CHEBI:29105"/>
        <note>catalytic</note>
    </ligand>
</feature>
<evidence type="ECO:0000256" key="3">
    <source>
        <dbReference type="ARBA" id="ARBA00022833"/>
    </source>
</evidence>
<proteinExistence type="evidence at transcript level"/>
<sequence length="498" mass="56000">MLLIFKCAYFSGLLLRVVHSAPFPGKVVYPRFLEARGLDDEKMLYIRGDTVLRLKKTSVLAERFVFSETINGARVDTPMDGKKLEANLFHDRKQTAAVTLEDNNGTVEVRGILNDHLRIAPLNLSARSGDGYVPHKIFQVEPRTDSRDPFKVAPDIKNSEDIFHAELKIVFDEHYESAFSTREELISYLATCVILINLRYQETSEPTVQFLLTGIERVDDMFLEYFIAEDVNCATCPEKKYLEPDNTINRLISGYGWGPDDITVLVTSMDLADRFGGDIKKRSAVMGASEFQGFCSEWKRIAIVEDTPATYSMIQLLAHELAHTLGATHDGIASTRTATGMLIDTCPDHGYMMAKSAHGRNSGHFSNCSIIQIREFIKTLKPDCRTVKSKESIEMKGTNELPGTNMSLTSYCELKYPKYSNITAQNNTMSTECKFQCCHDGQQCFPEIAVDGMSCGKDKMCFRSKCVKECDPFKKDESTTLPTETNNKQVNNDTNSEK</sequence>
<dbReference type="Gene3D" id="3.40.390.10">
    <property type="entry name" value="Collagenase (Catalytic Domain)"/>
    <property type="match status" value="1"/>
</dbReference>